<dbReference type="SUPFAM" id="SSF52402">
    <property type="entry name" value="Adenine nucleotide alpha hydrolases-like"/>
    <property type="match status" value="1"/>
</dbReference>
<protein>
    <recommendedName>
        <fullName evidence="2">asparagine synthase (glutamine-hydrolyzing)</fullName>
        <ecNumber evidence="2">6.3.5.4</ecNumber>
    </recommendedName>
</protein>
<keyword evidence="6" id="KW-1185">Reference proteome</keyword>
<dbReference type="RefSeq" id="WP_114069281.1">
    <property type="nucleotide sequence ID" value="NZ_CP030850.1"/>
</dbReference>
<dbReference type="InterPro" id="IPR051786">
    <property type="entry name" value="ASN_synthetase/amidase"/>
</dbReference>
<dbReference type="Gene3D" id="3.40.50.620">
    <property type="entry name" value="HUPs"/>
    <property type="match status" value="1"/>
</dbReference>
<accession>A0A344TPE7</accession>
<sequence length="610" mass="70884">MLYGEFSIDVLSNNSGTLNRLRNVIKWEGCEHHQVVYKGFSGGFFLDTRLPFTIDDCLYIDTENDLLIFILGCIYNRAEISQVISAPIMHLTEPALIAHLYACQGMDFVNELNGDFAIVVYDARKNTLFLCRDHVGIAPLVYTLDGQSLYFSTDIIGLCRAFYKGERINMDPIISDYKPVDMTLTPNERVLKLKPGHFLEFNAEGNIIKKYWEPERVKTDNTLTQEQVFAELKSLLEDSVRIRSDQRFNAGAHVSGGFDSSIVAALARKEYKKQAVFYGYSWSPDNSLPEKLELDERDLVKQTCNMAGIKPSFIHSEANDFVELMKNSINSFMYFYEEKVLKIAQEHNTNLMFSGWGGDEFISFGSMGVDSDLVFNFHWKTFLKKNPLRNPKKILTYLLYRVALPAVNYIPPSVKKGYESSLRFFKKGHRAFHQKTYNTYNCYRSRRGYQLGLLYNYHLSERTECWAITGRKNGVEYRYPLLDKRIIEYILKVPSRVLVKDSKYTRIILREISEGLLPESVRWRLGKRDPAFFAIEKQRTIQKALLFIDEIDAFKANPDLYFIDFELFEQEIKKFKEDRDYPQAKKLCADILAFKMFHEFTKSYQAAIDI</sequence>
<dbReference type="Pfam" id="PF00733">
    <property type="entry name" value="Asn_synthase"/>
    <property type="match status" value="1"/>
</dbReference>
<evidence type="ECO:0000313" key="6">
    <source>
        <dbReference type="Proteomes" id="UP000251993"/>
    </source>
</evidence>
<dbReference type="SUPFAM" id="SSF56235">
    <property type="entry name" value="N-terminal nucleophile aminohydrolases (Ntn hydrolases)"/>
    <property type="match status" value="1"/>
</dbReference>
<dbReference type="Proteomes" id="UP000251993">
    <property type="component" value="Chromosome"/>
</dbReference>
<dbReference type="PANTHER" id="PTHR43284:SF1">
    <property type="entry name" value="ASPARAGINE SYNTHETASE"/>
    <property type="match status" value="1"/>
</dbReference>
<organism evidence="5 6">
    <name type="scientific">Runella rosea</name>
    <dbReference type="NCBI Taxonomy" id="2259595"/>
    <lineage>
        <taxon>Bacteria</taxon>
        <taxon>Pseudomonadati</taxon>
        <taxon>Bacteroidota</taxon>
        <taxon>Cytophagia</taxon>
        <taxon>Cytophagales</taxon>
        <taxon>Spirosomataceae</taxon>
        <taxon>Runella</taxon>
    </lineage>
</organism>
<dbReference type="Gene3D" id="3.60.20.10">
    <property type="entry name" value="Glutamine Phosphoribosylpyrophosphate, subunit 1, domain 1"/>
    <property type="match status" value="1"/>
</dbReference>
<dbReference type="InterPro" id="IPR014729">
    <property type="entry name" value="Rossmann-like_a/b/a_fold"/>
</dbReference>
<comment type="catalytic activity">
    <reaction evidence="3">
        <text>L-aspartate + L-glutamine + ATP + H2O = L-asparagine + L-glutamate + AMP + diphosphate + H(+)</text>
        <dbReference type="Rhea" id="RHEA:12228"/>
        <dbReference type="ChEBI" id="CHEBI:15377"/>
        <dbReference type="ChEBI" id="CHEBI:15378"/>
        <dbReference type="ChEBI" id="CHEBI:29985"/>
        <dbReference type="ChEBI" id="CHEBI:29991"/>
        <dbReference type="ChEBI" id="CHEBI:30616"/>
        <dbReference type="ChEBI" id="CHEBI:33019"/>
        <dbReference type="ChEBI" id="CHEBI:58048"/>
        <dbReference type="ChEBI" id="CHEBI:58359"/>
        <dbReference type="ChEBI" id="CHEBI:456215"/>
        <dbReference type="EC" id="6.3.5.4"/>
    </reaction>
</comment>
<dbReference type="InterPro" id="IPR017932">
    <property type="entry name" value="GATase_2_dom"/>
</dbReference>
<dbReference type="PROSITE" id="PS51278">
    <property type="entry name" value="GATASE_TYPE_2"/>
    <property type="match status" value="1"/>
</dbReference>
<dbReference type="GO" id="GO:0006529">
    <property type="term" value="P:asparagine biosynthetic process"/>
    <property type="evidence" value="ECO:0007669"/>
    <property type="project" value="InterPro"/>
</dbReference>
<dbReference type="EC" id="6.3.5.4" evidence="2"/>
<dbReference type="EMBL" id="CP030850">
    <property type="protein sequence ID" value="AXE20518.1"/>
    <property type="molecule type" value="Genomic_DNA"/>
</dbReference>
<dbReference type="OrthoDB" id="9763290at2"/>
<dbReference type="PANTHER" id="PTHR43284">
    <property type="entry name" value="ASPARAGINE SYNTHETASE (GLUTAMINE-HYDROLYZING)"/>
    <property type="match status" value="1"/>
</dbReference>
<comment type="pathway">
    <text evidence="1">Amino-acid biosynthesis; L-asparagine biosynthesis; L-asparagine from L-aspartate (L-Gln route): step 1/1.</text>
</comment>
<name>A0A344TPE7_9BACT</name>
<evidence type="ECO:0000256" key="2">
    <source>
        <dbReference type="ARBA" id="ARBA00012737"/>
    </source>
</evidence>
<proteinExistence type="predicted"/>
<dbReference type="KEGG" id="run:DR864_23655"/>
<evidence type="ECO:0000313" key="5">
    <source>
        <dbReference type="EMBL" id="AXE20518.1"/>
    </source>
</evidence>
<reference evidence="5 6" key="1">
    <citation type="submission" date="2018-07" db="EMBL/GenBank/DDBJ databases">
        <title>Genome sequencing of Runella.</title>
        <authorList>
            <person name="Baek M.-G."/>
            <person name="Yi H."/>
        </authorList>
    </citation>
    <scope>NUCLEOTIDE SEQUENCE [LARGE SCALE GENOMIC DNA]</scope>
    <source>
        <strain evidence="5 6">HYN0085</strain>
    </source>
</reference>
<dbReference type="InterPro" id="IPR001962">
    <property type="entry name" value="Asn_synthase"/>
</dbReference>
<dbReference type="InterPro" id="IPR029055">
    <property type="entry name" value="Ntn_hydrolases_N"/>
</dbReference>
<dbReference type="AlphaFoldDB" id="A0A344TPE7"/>
<dbReference type="GO" id="GO:0004066">
    <property type="term" value="F:asparagine synthase (glutamine-hydrolyzing) activity"/>
    <property type="evidence" value="ECO:0007669"/>
    <property type="project" value="UniProtKB-EC"/>
</dbReference>
<evidence type="ECO:0000256" key="3">
    <source>
        <dbReference type="ARBA" id="ARBA00048741"/>
    </source>
</evidence>
<gene>
    <name evidence="5" type="ORF">DR864_23655</name>
</gene>
<feature type="domain" description="Glutamine amidotransferase type-2" evidence="4">
    <location>
        <begin position="1"/>
        <end position="204"/>
    </location>
</feature>
<evidence type="ECO:0000259" key="4">
    <source>
        <dbReference type="PROSITE" id="PS51278"/>
    </source>
</evidence>
<evidence type="ECO:0000256" key="1">
    <source>
        <dbReference type="ARBA" id="ARBA00005187"/>
    </source>
</evidence>
<dbReference type="Pfam" id="PF13537">
    <property type="entry name" value="GATase_7"/>
    <property type="match status" value="1"/>
</dbReference>